<evidence type="ECO:0000313" key="1">
    <source>
        <dbReference type="EMBL" id="KAJ7374081.1"/>
    </source>
</evidence>
<organism evidence="1 2">
    <name type="scientific">Desmophyllum pertusum</name>
    <dbReference type="NCBI Taxonomy" id="174260"/>
    <lineage>
        <taxon>Eukaryota</taxon>
        <taxon>Metazoa</taxon>
        <taxon>Cnidaria</taxon>
        <taxon>Anthozoa</taxon>
        <taxon>Hexacorallia</taxon>
        <taxon>Scleractinia</taxon>
        <taxon>Caryophylliina</taxon>
        <taxon>Caryophylliidae</taxon>
        <taxon>Desmophyllum</taxon>
    </lineage>
</organism>
<name>A0A9X0CSP6_9CNID</name>
<comment type="caution">
    <text evidence="1">The sequence shown here is derived from an EMBL/GenBank/DDBJ whole genome shotgun (WGS) entry which is preliminary data.</text>
</comment>
<dbReference type="Gene3D" id="1.20.5.1230">
    <property type="entry name" value="Apolipoprotein A-I"/>
    <property type="match status" value="1"/>
</dbReference>
<protein>
    <submittedName>
        <fullName evidence="1">Uncharacterized protein</fullName>
    </submittedName>
</protein>
<dbReference type="Proteomes" id="UP001163046">
    <property type="component" value="Unassembled WGS sequence"/>
</dbReference>
<dbReference type="OrthoDB" id="5953823at2759"/>
<sequence length="342" mass="38360">MASNNGEPGSKRARSEVIRNIKLDMANYDSSVQKLSDNELVKIFELGLKVRESAMLTLDVNQKIVEDALASKMKPVHDSVAKIEKQVTEKVEEVKKNVTQVVGKQMEDVKKNVGSLKKDVSEHMTEIKDELTSRVDKVAQKVQPLDILNTSMNQSAESIKTVVKTEIQSSEKRVSKELEACKQKLESISASLEKPTSKGARAERKVLDVLREGLPSFTFTDTSSERGNGDIVGESPNNHRIMIEVKNREASLSRDAIESFEAMLAKSPQYKVGILLSMTSGIARRAREGRFEIAFNQQKQCQIYVPNAYARNEEHLIVWSVVMADQIANTEPETWQKARPRD</sequence>
<accession>A0A9X0CSP6</accession>
<proteinExistence type="predicted"/>
<evidence type="ECO:0000313" key="2">
    <source>
        <dbReference type="Proteomes" id="UP001163046"/>
    </source>
</evidence>
<dbReference type="AlphaFoldDB" id="A0A9X0CSP6"/>
<keyword evidence="2" id="KW-1185">Reference proteome</keyword>
<reference evidence="1" key="1">
    <citation type="submission" date="2023-01" db="EMBL/GenBank/DDBJ databases">
        <title>Genome assembly of the deep-sea coral Lophelia pertusa.</title>
        <authorList>
            <person name="Herrera S."/>
            <person name="Cordes E."/>
        </authorList>
    </citation>
    <scope>NUCLEOTIDE SEQUENCE</scope>
    <source>
        <strain evidence="1">USNM1676648</strain>
        <tissue evidence="1">Polyp</tissue>
    </source>
</reference>
<dbReference type="SUPFAM" id="SSF58113">
    <property type="entry name" value="Apolipoprotein A-I"/>
    <property type="match status" value="1"/>
</dbReference>
<gene>
    <name evidence="1" type="ORF">OS493_009412</name>
</gene>
<dbReference type="EMBL" id="MU826829">
    <property type="protein sequence ID" value="KAJ7374081.1"/>
    <property type="molecule type" value="Genomic_DNA"/>
</dbReference>